<dbReference type="InterPro" id="IPR000064">
    <property type="entry name" value="NLP_P60_dom"/>
</dbReference>
<dbReference type="EMBL" id="BSFI01000007">
    <property type="protein sequence ID" value="GLK67912.1"/>
    <property type="molecule type" value="Genomic_DNA"/>
</dbReference>
<dbReference type="Pfam" id="PF00877">
    <property type="entry name" value="NLPC_P60"/>
    <property type="match status" value="1"/>
</dbReference>
<gene>
    <name evidence="6" type="ORF">GCM10008179_15500</name>
</gene>
<keyword evidence="4" id="KW-0788">Thiol protease</keyword>
<keyword evidence="3" id="KW-0378">Hydrolase</keyword>
<keyword evidence="2" id="KW-0645">Protease</keyword>
<comment type="similarity">
    <text evidence="1">Belongs to the peptidase C40 family.</text>
</comment>
<evidence type="ECO:0000313" key="6">
    <source>
        <dbReference type="EMBL" id="GLK67912.1"/>
    </source>
</evidence>
<feature type="domain" description="NlpC/P60" evidence="5">
    <location>
        <begin position="17"/>
        <end position="156"/>
    </location>
</feature>
<dbReference type="AlphaFoldDB" id="A0A9W6J058"/>
<evidence type="ECO:0000256" key="1">
    <source>
        <dbReference type="ARBA" id="ARBA00007074"/>
    </source>
</evidence>
<reference evidence="6" key="1">
    <citation type="journal article" date="2014" name="Int. J. Syst. Evol. Microbiol.">
        <title>Complete genome sequence of Corynebacterium casei LMG S-19264T (=DSM 44701T), isolated from a smear-ripened cheese.</title>
        <authorList>
            <consortium name="US DOE Joint Genome Institute (JGI-PGF)"/>
            <person name="Walter F."/>
            <person name="Albersmeier A."/>
            <person name="Kalinowski J."/>
            <person name="Ruckert C."/>
        </authorList>
    </citation>
    <scope>NUCLEOTIDE SEQUENCE</scope>
    <source>
        <strain evidence="6">VKM B-2347</strain>
    </source>
</reference>
<accession>A0A9W6J058</accession>
<dbReference type="NCBIfam" id="TIGR02219">
    <property type="entry name" value="phage_NlpC_fam"/>
    <property type="match status" value="1"/>
</dbReference>
<dbReference type="GO" id="GO:0006508">
    <property type="term" value="P:proteolysis"/>
    <property type="evidence" value="ECO:0007669"/>
    <property type="project" value="UniProtKB-KW"/>
</dbReference>
<keyword evidence="7" id="KW-1185">Reference proteome</keyword>
<comment type="caution">
    <text evidence="6">The sequence shown here is derived from an EMBL/GenBank/DDBJ whole genome shotgun (WGS) entry which is preliminary data.</text>
</comment>
<proteinExistence type="inferred from homology"/>
<dbReference type="SUPFAM" id="SSF54001">
    <property type="entry name" value="Cysteine proteinases"/>
    <property type="match status" value="1"/>
</dbReference>
<dbReference type="Gene3D" id="3.90.1720.10">
    <property type="entry name" value="endopeptidase domain like (from Nostoc punctiforme)"/>
    <property type="match status" value="1"/>
</dbReference>
<dbReference type="InterPro" id="IPR038765">
    <property type="entry name" value="Papain-like_cys_pep_sf"/>
</dbReference>
<evidence type="ECO:0000256" key="4">
    <source>
        <dbReference type="ARBA" id="ARBA00022807"/>
    </source>
</evidence>
<evidence type="ECO:0000313" key="7">
    <source>
        <dbReference type="Proteomes" id="UP001143372"/>
    </source>
</evidence>
<dbReference type="GO" id="GO:0008234">
    <property type="term" value="F:cysteine-type peptidase activity"/>
    <property type="evidence" value="ECO:0007669"/>
    <property type="project" value="UniProtKB-KW"/>
</dbReference>
<dbReference type="PROSITE" id="PS51935">
    <property type="entry name" value="NLPC_P60"/>
    <property type="match status" value="1"/>
</dbReference>
<evidence type="ECO:0000259" key="5">
    <source>
        <dbReference type="PROSITE" id="PS51935"/>
    </source>
</evidence>
<reference evidence="6" key="2">
    <citation type="submission" date="2023-01" db="EMBL/GenBank/DDBJ databases">
        <authorList>
            <person name="Sun Q."/>
            <person name="Evtushenko L."/>
        </authorList>
    </citation>
    <scope>NUCLEOTIDE SEQUENCE</scope>
    <source>
        <strain evidence="6">VKM B-2347</strain>
    </source>
</reference>
<name>A0A9W6J058_9HYPH</name>
<organism evidence="6 7">
    <name type="scientific">Hansschlegelia plantiphila</name>
    <dbReference type="NCBI Taxonomy" id="374655"/>
    <lineage>
        <taxon>Bacteria</taxon>
        <taxon>Pseudomonadati</taxon>
        <taxon>Pseudomonadota</taxon>
        <taxon>Alphaproteobacteria</taxon>
        <taxon>Hyphomicrobiales</taxon>
        <taxon>Methylopilaceae</taxon>
        <taxon>Hansschlegelia</taxon>
    </lineage>
</organism>
<protein>
    <recommendedName>
        <fullName evidence="5">NlpC/P60 domain-containing protein</fullName>
    </recommendedName>
</protein>
<evidence type="ECO:0000256" key="2">
    <source>
        <dbReference type="ARBA" id="ARBA00022670"/>
    </source>
</evidence>
<evidence type="ECO:0000256" key="3">
    <source>
        <dbReference type="ARBA" id="ARBA00022801"/>
    </source>
</evidence>
<dbReference type="Proteomes" id="UP001143372">
    <property type="component" value="Unassembled WGS sequence"/>
</dbReference>
<sequence length="159" mass="16881">MTGAALVNASCEDRPPTLAPATVVAAARGWIGTPYRHQASLRGVGADCLGVIRGVWRELLGPEPEPLPPYARSWAEDGDAELMLDAARRWLVPAPDGAMEAGDVLLFRVARGGRVKHAGIATGPAAMVHAYDGHAVAETAIPEAWLRRLAARFRFPAAQ</sequence>
<dbReference type="InterPro" id="IPR011929">
    <property type="entry name" value="Phage_pept_NlpC/P60"/>
</dbReference>